<evidence type="ECO:0000256" key="6">
    <source>
        <dbReference type="ARBA" id="ARBA00022792"/>
    </source>
</evidence>
<evidence type="ECO:0000256" key="7">
    <source>
        <dbReference type="ARBA" id="ARBA00022982"/>
    </source>
</evidence>
<organism evidence="13 14">
    <name type="scientific">Mycena sanguinolenta</name>
    <dbReference type="NCBI Taxonomy" id="230812"/>
    <lineage>
        <taxon>Eukaryota</taxon>
        <taxon>Fungi</taxon>
        <taxon>Dikarya</taxon>
        <taxon>Basidiomycota</taxon>
        <taxon>Agaricomycotina</taxon>
        <taxon>Agaricomycetes</taxon>
        <taxon>Agaricomycetidae</taxon>
        <taxon>Agaricales</taxon>
        <taxon>Marasmiineae</taxon>
        <taxon>Mycenaceae</taxon>
        <taxon>Mycena</taxon>
    </lineage>
</organism>
<keyword evidence="8" id="KW-1133">Transmembrane helix</keyword>
<comment type="function">
    <text evidence="11">Complex I functions in the transfer of electrons from NADH to the respiratory chain. Accessory subunit of the mitochondrial membrane respiratory chain NADH dehydrogenase (Complex I), that is believed not to be involved in catalysis.</text>
</comment>
<feature type="region of interest" description="Disordered" evidence="12">
    <location>
        <begin position="15"/>
        <end position="42"/>
    </location>
</feature>
<proteinExistence type="inferred from homology"/>
<evidence type="ECO:0000313" key="14">
    <source>
        <dbReference type="Proteomes" id="UP000623467"/>
    </source>
</evidence>
<reference evidence="13" key="1">
    <citation type="submission" date="2020-05" db="EMBL/GenBank/DDBJ databases">
        <title>Mycena genomes resolve the evolution of fungal bioluminescence.</title>
        <authorList>
            <person name="Tsai I.J."/>
        </authorList>
    </citation>
    <scope>NUCLEOTIDE SEQUENCE</scope>
    <source>
        <strain evidence="13">160909Yilan</strain>
    </source>
</reference>
<name>A0A8H6YCK6_9AGAR</name>
<dbReference type="PANTHER" id="PTHR12966:SF0">
    <property type="entry name" value="NADH DEHYDROGENASE [UBIQUINONE] 1 ALPHA SUBCOMPLEX SUBUNIT 13"/>
    <property type="match status" value="1"/>
</dbReference>
<evidence type="ECO:0000256" key="8">
    <source>
        <dbReference type="ARBA" id="ARBA00022989"/>
    </source>
</evidence>
<evidence type="ECO:0000256" key="12">
    <source>
        <dbReference type="SAM" id="MobiDB-lite"/>
    </source>
</evidence>
<comment type="caution">
    <text evidence="13">The sequence shown here is derived from an EMBL/GenBank/DDBJ whole genome shotgun (WGS) entry which is preliminary data.</text>
</comment>
<evidence type="ECO:0000256" key="9">
    <source>
        <dbReference type="ARBA" id="ARBA00023128"/>
    </source>
</evidence>
<evidence type="ECO:0000256" key="11">
    <source>
        <dbReference type="RuleBase" id="RU368034"/>
    </source>
</evidence>
<evidence type="ECO:0000256" key="2">
    <source>
        <dbReference type="ARBA" id="ARBA00007312"/>
    </source>
</evidence>
<dbReference type="Proteomes" id="UP000623467">
    <property type="component" value="Unassembled WGS sequence"/>
</dbReference>
<evidence type="ECO:0000313" key="13">
    <source>
        <dbReference type="EMBL" id="KAF7355595.1"/>
    </source>
</evidence>
<comment type="subcellular location">
    <subcellularLocation>
        <location evidence="1 11">Mitochondrion inner membrane</location>
        <topology evidence="1 11">Single-pass membrane protein</topology>
        <orientation evidence="1 11">Matrix side</orientation>
    </subcellularLocation>
</comment>
<keyword evidence="9 11" id="KW-0496">Mitochondrion</keyword>
<dbReference type="OrthoDB" id="3308at2759"/>
<dbReference type="GO" id="GO:0045271">
    <property type="term" value="C:respiratory chain complex I"/>
    <property type="evidence" value="ECO:0007669"/>
    <property type="project" value="UniProtKB-UniRule"/>
</dbReference>
<dbReference type="EMBL" id="JACAZH010000011">
    <property type="protein sequence ID" value="KAF7355595.1"/>
    <property type="molecule type" value="Genomic_DNA"/>
</dbReference>
<gene>
    <name evidence="13" type="ORF">MSAN_01476700</name>
</gene>
<keyword evidence="3 11" id="KW-0813">Transport</keyword>
<dbReference type="AlphaFoldDB" id="A0A8H6YCK6"/>
<evidence type="ECO:0000256" key="4">
    <source>
        <dbReference type="ARBA" id="ARBA00022660"/>
    </source>
</evidence>
<evidence type="ECO:0000256" key="1">
    <source>
        <dbReference type="ARBA" id="ARBA00004298"/>
    </source>
</evidence>
<sequence length="136" mass="15482">MFAYLSNGNARRDLPPAGGFETVKYKRNLPPARARRPSHPRRRHGPVRVWLLAPWTGQYREKVRCAPRHCALSCQCLELKRENTWARIHLVPLLLAEGDRALYADAQHAHAVEAEIMKDVKGWVVSNPYTSMVATS</sequence>
<dbReference type="InterPro" id="IPR009346">
    <property type="entry name" value="GRIM-19"/>
</dbReference>
<comment type="similarity">
    <text evidence="2 11">Belongs to the complex I NDUFA13 subunit family.</text>
</comment>
<dbReference type="GO" id="GO:0005743">
    <property type="term" value="C:mitochondrial inner membrane"/>
    <property type="evidence" value="ECO:0007669"/>
    <property type="project" value="UniProtKB-SubCell"/>
</dbReference>
<keyword evidence="6 11" id="KW-0999">Mitochondrion inner membrane</keyword>
<evidence type="ECO:0000256" key="10">
    <source>
        <dbReference type="ARBA" id="ARBA00023136"/>
    </source>
</evidence>
<keyword evidence="5" id="KW-0812">Transmembrane</keyword>
<feature type="compositionally biased region" description="Basic residues" evidence="12">
    <location>
        <begin position="33"/>
        <end position="42"/>
    </location>
</feature>
<protein>
    <recommendedName>
        <fullName evidence="11">NADH dehydrogenase [ubiquinone] 1 alpha subcomplex subunit 13</fullName>
    </recommendedName>
</protein>
<keyword evidence="7 11" id="KW-0249">Electron transport</keyword>
<keyword evidence="4 11" id="KW-0679">Respiratory chain</keyword>
<keyword evidence="14" id="KW-1185">Reference proteome</keyword>
<dbReference type="Pfam" id="PF06212">
    <property type="entry name" value="GRIM-19"/>
    <property type="match status" value="1"/>
</dbReference>
<dbReference type="PANTHER" id="PTHR12966">
    <property type="entry name" value="NADH DEHYDROGENASE UBIQUINONE 1 ALPHA SUBCOMPLEX SUBUNIT 13"/>
    <property type="match status" value="1"/>
</dbReference>
<keyword evidence="10" id="KW-0472">Membrane</keyword>
<accession>A0A8H6YCK6</accession>
<evidence type="ECO:0000256" key="3">
    <source>
        <dbReference type="ARBA" id="ARBA00022448"/>
    </source>
</evidence>
<evidence type="ECO:0000256" key="5">
    <source>
        <dbReference type="ARBA" id="ARBA00022692"/>
    </source>
</evidence>